<evidence type="ECO:0000256" key="1">
    <source>
        <dbReference type="SAM" id="MobiDB-lite"/>
    </source>
</evidence>
<accession>A0A1X7APU5</accession>
<evidence type="ECO:0000259" key="2">
    <source>
        <dbReference type="Pfam" id="PF05170"/>
    </source>
</evidence>
<protein>
    <submittedName>
        <fullName evidence="3">Putative assembly protein</fullName>
    </submittedName>
</protein>
<organism evidence="3 4">
    <name type="scientific">Parendozoicomonas haliclonae</name>
    <dbReference type="NCBI Taxonomy" id="1960125"/>
    <lineage>
        <taxon>Bacteria</taxon>
        <taxon>Pseudomonadati</taxon>
        <taxon>Pseudomonadota</taxon>
        <taxon>Gammaproteobacteria</taxon>
        <taxon>Oceanospirillales</taxon>
        <taxon>Endozoicomonadaceae</taxon>
        <taxon>Parendozoicomonas</taxon>
    </lineage>
</organism>
<dbReference type="GO" id="GO:0090313">
    <property type="term" value="P:regulation of protein targeting to membrane"/>
    <property type="evidence" value="ECO:0007669"/>
    <property type="project" value="TreeGrafter"/>
</dbReference>
<name>A0A1X7APU5_9GAMM</name>
<keyword evidence="4" id="KW-1185">Reference proteome</keyword>
<dbReference type="RefSeq" id="WP_087112610.1">
    <property type="nucleotide sequence ID" value="NZ_CBCSCN010000013.1"/>
</dbReference>
<dbReference type="AlphaFoldDB" id="A0A1X7APU5"/>
<dbReference type="GO" id="GO:0005886">
    <property type="term" value="C:plasma membrane"/>
    <property type="evidence" value="ECO:0007669"/>
    <property type="project" value="TreeGrafter"/>
</dbReference>
<dbReference type="PANTHER" id="PTHR30441:SF4">
    <property type="entry name" value="PROTEIN ASMA"/>
    <property type="match status" value="1"/>
</dbReference>
<dbReference type="InterPro" id="IPR007844">
    <property type="entry name" value="AsmA"/>
</dbReference>
<feature type="region of interest" description="Disordered" evidence="1">
    <location>
        <begin position="376"/>
        <end position="402"/>
    </location>
</feature>
<evidence type="ECO:0000313" key="4">
    <source>
        <dbReference type="Proteomes" id="UP000196573"/>
    </source>
</evidence>
<feature type="region of interest" description="Disordered" evidence="1">
    <location>
        <begin position="124"/>
        <end position="159"/>
    </location>
</feature>
<gene>
    <name evidence="3" type="ORF">EHSB41UT_03954</name>
</gene>
<dbReference type="EMBL" id="FWPT01000011">
    <property type="protein sequence ID" value="SMA50163.1"/>
    <property type="molecule type" value="Genomic_DNA"/>
</dbReference>
<feature type="compositionally biased region" description="Low complexity" evidence="1">
    <location>
        <begin position="133"/>
        <end position="158"/>
    </location>
</feature>
<dbReference type="PANTHER" id="PTHR30441">
    <property type="entry name" value="DUF748 DOMAIN-CONTAINING PROTEIN"/>
    <property type="match status" value="1"/>
</dbReference>
<dbReference type="InterPro" id="IPR052894">
    <property type="entry name" value="AsmA-related"/>
</dbReference>
<dbReference type="Proteomes" id="UP000196573">
    <property type="component" value="Unassembled WGS sequence"/>
</dbReference>
<sequence>MKALKWLLGIVAVLVVLLVIAAITLPMLINPNNYRDQISTAVYDATGMQLAINGEIGWSVFPWVGLSINDVVIDDSQKQPLGSLKHAAVKVKVMPLLQKKLEISTLELDGVSLNLVVNKQGIPNWEPAKKPASEPASLPATSTSSQQTSQQGTAEASSGSSFTLEDLNIAGVNVKNIEIKYQDIPAKQSLTIQNMGLTTGAITFGQPFQMNTSLELAVKDPAIKAKIQLSGLITPAPSQSTYTIKNLDYTLTPMGVSNPQAIEVTGDIVVKDKVLTGQVKLQPIDLATAMQQLNIALPKLAGGDQVLRKVSIGTQIKANSNSVSLTDMYAVVDKNELQGQFAITDLKTQAMRFNITGNNIVVDPYLPVAAEASAQSTGTGTTAPTTGGQSAPAPSTSPSPAASTNAVIIPVPTIQALNVNGKAQLESLSIKGFLFNKPTVEVQAAGGNARITNLSAGFYEGTIKAAAGVDVRGQLAARPQVSAKADISNISIEALAQQLEDLQKVTGKANASLKVLTQGLTEKQLTSNLNGTVDFNVSNGALLGVNFNQQVCGLIARVRKTESTRTDWPDKTAFTQLGGTVRIVNGVAYNNDLTAALDLLNLKGDGEVNLVNQTLDYHLGLTITGDMADKEDTACRINERYANITWPMRCKGKLGDSGLCGIDEQRLGKVLGQIAEQEIKNKLQKKLEDKFGGALKGFFK</sequence>
<feature type="domain" description="AsmA" evidence="2">
    <location>
        <begin position="2"/>
        <end position="593"/>
    </location>
</feature>
<dbReference type="Pfam" id="PF05170">
    <property type="entry name" value="AsmA"/>
    <property type="match status" value="1"/>
</dbReference>
<reference evidence="3 4" key="1">
    <citation type="submission" date="2017-03" db="EMBL/GenBank/DDBJ databases">
        <authorList>
            <person name="Afonso C.L."/>
            <person name="Miller P.J."/>
            <person name="Scott M.A."/>
            <person name="Spackman E."/>
            <person name="Goraichik I."/>
            <person name="Dimitrov K.M."/>
            <person name="Suarez D.L."/>
            <person name="Swayne D.E."/>
        </authorList>
    </citation>
    <scope>NUCLEOTIDE SEQUENCE [LARGE SCALE GENOMIC DNA]</scope>
    <source>
        <strain evidence="3">SB41UT1</strain>
    </source>
</reference>
<evidence type="ECO:0000313" key="3">
    <source>
        <dbReference type="EMBL" id="SMA50163.1"/>
    </source>
</evidence>
<proteinExistence type="predicted"/>
<dbReference type="OrthoDB" id="9766390at2"/>